<keyword evidence="8" id="KW-1185">Reference proteome</keyword>
<dbReference type="CDD" id="cd16964">
    <property type="entry name" value="YqgF"/>
    <property type="match status" value="1"/>
</dbReference>
<dbReference type="KEGG" id="tal:Thal_0147"/>
<dbReference type="GO" id="GO:0016788">
    <property type="term" value="F:hydrolase activity, acting on ester bonds"/>
    <property type="evidence" value="ECO:0007669"/>
    <property type="project" value="UniProtKB-UniRule"/>
</dbReference>
<evidence type="ECO:0000313" key="7">
    <source>
        <dbReference type="EMBL" id="ADC88783.1"/>
    </source>
</evidence>
<name>D3SNP6_THEAH</name>
<dbReference type="GO" id="GO:0004518">
    <property type="term" value="F:nuclease activity"/>
    <property type="evidence" value="ECO:0007669"/>
    <property type="project" value="UniProtKB-KW"/>
</dbReference>
<dbReference type="eggNOG" id="COG0816">
    <property type="taxonomic scope" value="Bacteria"/>
</dbReference>
<evidence type="ECO:0000256" key="1">
    <source>
        <dbReference type="ARBA" id="ARBA00022490"/>
    </source>
</evidence>
<dbReference type="EC" id="3.1.-.-" evidence="5"/>
<evidence type="ECO:0000256" key="5">
    <source>
        <dbReference type="HAMAP-Rule" id="MF_00651"/>
    </source>
</evidence>
<dbReference type="RefSeq" id="WP_012991190.1">
    <property type="nucleotide sequence ID" value="NC_013894.1"/>
</dbReference>
<keyword evidence="3 5" id="KW-0540">Nuclease</keyword>
<dbReference type="Proteomes" id="UP000002043">
    <property type="component" value="Chromosome"/>
</dbReference>
<evidence type="ECO:0000256" key="4">
    <source>
        <dbReference type="ARBA" id="ARBA00022801"/>
    </source>
</evidence>
<dbReference type="Gene3D" id="3.30.420.140">
    <property type="entry name" value="YqgF/RNase H-like domain"/>
    <property type="match status" value="1"/>
</dbReference>
<evidence type="ECO:0000256" key="3">
    <source>
        <dbReference type="ARBA" id="ARBA00022722"/>
    </source>
</evidence>
<keyword evidence="1 5" id="KW-0963">Cytoplasm</keyword>
<proteinExistence type="inferred from homology"/>
<dbReference type="PANTHER" id="PTHR33317:SF4">
    <property type="entry name" value="POLYNUCLEOTIDYL TRANSFERASE, RIBONUCLEASE H-LIKE SUPERFAMILY PROTEIN"/>
    <property type="match status" value="1"/>
</dbReference>
<dbReference type="InterPro" id="IPR037027">
    <property type="entry name" value="YqgF/RNaseH-like_dom_sf"/>
</dbReference>
<evidence type="ECO:0000256" key="2">
    <source>
        <dbReference type="ARBA" id="ARBA00022517"/>
    </source>
</evidence>
<dbReference type="STRING" id="638303.Thal_0147"/>
<gene>
    <name evidence="7" type="ordered locus">Thal_0147</name>
</gene>
<dbReference type="SMART" id="SM00732">
    <property type="entry name" value="YqgFc"/>
    <property type="match status" value="1"/>
</dbReference>
<protein>
    <recommendedName>
        <fullName evidence="5">Putative pre-16S rRNA nuclease</fullName>
        <ecNumber evidence="5">3.1.-.-</ecNumber>
    </recommendedName>
</protein>
<feature type="domain" description="YqgF/RNase H-like" evidence="6">
    <location>
        <begin position="1"/>
        <end position="101"/>
    </location>
</feature>
<comment type="function">
    <text evidence="5">Could be a nuclease involved in processing of the 5'-end of pre-16S rRNA.</text>
</comment>
<evidence type="ECO:0000313" key="8">
    <source>
        <dbReference type="Proteomes" id="UP000002043"/>
    </source>
</evidence>
<dbReference type="Pfam" id="PF03652">
    <property type="entry name" value="RuvX"/>
    <property type="match status" value="1"/>
</dbReference>
<dbReference type="GO" id="GO:0005829">
    <property type="term" value="C:cytosol"/>
    <property type="evidence" value="ECO:0007669"/>
    <property type="project" value="TreeGrafter"/>
</dbReference>
<dbReference type="HOGENOM" id="CLU_098240_2_1_0"/>
<reference evidence="8" key="1">
    <citation type="journal article" date="2010" name="Stand. Genomic Sci.">
        <title>Complete genome sequence of Thermocrinis albus type strain (HI 11/12T).</title>
        <authorList>
            <person name="Wirth R."/>
            <person name="Sikorski J."/>
            <person name="Brambilla E."/>
            <person name="Misra M."/>
            <person name="Lapidus A."/>
            <person name="Copeland A."/>
            <person name="Nolan M."/>
            <person name="Lucas S."/>
            <person name="Chen F."/>
            <person name="Tice H."/>
            <person name="Cheng J.F."/>
            <person name="Han C."/>
            <person name="Detter J.C."/>
            <person name="Tapia R."/>
            <person name="Bruce D."/>
            <person name="Goodwin L."/>
            <person name="Pitluck S."/>
            <person name="Pati A."/>
            <person name="Anderson I."/>
            <person name="Ivanova N."/>
            <person name="Mavromatis K."/>
            <person name="Mikhailova N."/>
            <person name="Chen A."/>
            <person name="Palaniappan K."/>
            <person name="Bilek Y."/>
            <person name="Hader T."/>
            <person name="Land M."/>
            <person name="Hauser L."/>
            <person name="Chang Y.J."/>
            <person name="Jeffries C.D."/>
            <person name="Tindall B.J."/>
            <person name="Rohde M."/>
            <person name="Goker M."/>
            <person name="Bristow J."/>
            <person name="Eisen J.A."/>
            <person name="Markowitz V."/>
            <person name="Hugenholtz P."/>
            <person name="Kyrpides N.C."/>
            <person name="Klenk H.P."/>
        </authorList>
    </citation>
    <scope>NUCLEOTIDE SEQUENCE [LARGE SCALE GENOMIC DNA]</scope>
    <source>
        <strain evidence="8">DSM 14484 / JCM 11386 / HI 11/12</strain>
    </source>
</reference>
<keyword evidence="2 5" id="KW-0690">Ribosome biogenesis</keyword>
<dbReference type="InterPro" id="IPR006641">
    <property type="entry name" value="YqgF/RNaseH-like_dom"/>
</dbReference>
<comment type="similarity">
    <text evidence="5">Belongs to the YqgF HJR family.</text>
</comment>
<accession>D3SNP6</accession>
<dbReference type="OrthoDB" id="9796140at2"/>
<evidence type="ECO:0000259" key="6">
    <source>
        <dbReference type="SMART" id="SM00732"/>
    </source>
</evidence>
<dbReference type="GO" id="GO:0000967">
    <property type="term" value="P:rRNA 5'-end processing"/>
    <property type="evidence" value="ECO:0007669"/>
    <property type="project" value="UniProtKB-UniRule"/>
</dbReference>
<dbReference type="InterPro" id="IPR012337">
    <property type="entry name" value="RNaseH-like_sf"/>
</dbReference>
<dbReference type="AlphaFoldDB" id="D3SNP6"/>
<dbReference type="PANTHER" id="PTHR33317">
    <property type="entry name" value="POLYNUCLEOTIDYL TRANSFERASE, RIBONUCLEASE H-LIKE SUPERFAMILY PROTEIN"/>
    <property type="match status" value="1"/>
</dbReference>
<dbReference type="EMBL" id="CP001931">
    <property type="protein sequence ID" value="ADC88783.1"/>
    <property type="molecule type" value="Genomic_DNA"/>
</dbReference>
<dbReference type="SUPFAM" id="SSF53098">
    <property type="entry name" value="Ribonuclease H-like"/>
    <property type="match status" value="1"/>
</dbReference>
<comment type="subcellular location">
    <subcellularLocation>
        <location evidence="5">Cytoplasm</location>
    </subcellularLocation>
</comment>
<dbReference type="InterPro" id="IPR005227">
    <property type="entry name" value="YqgF"/>
</dbReference>
<keyword evidence="4 5" id="KW-0378">Hydrolase</keyword>
<dbReference type="NCBIfam" id="TIGR00250">
    <property type="entry name" value="RNAse_H_YqgF"/>
    <property type="match status" value="1"/>
</dbReference>
<organism evidence="7 8">
    <name type="scientific">Thermocrinis albus (strain DSM 14484 / JCM 11386 / HI 11/12)</name>
    <dbReference type="NCBI Taxonomy" id="638303"/>
    <lineage>
        <taxon>Bacteria</taxon>
        <taxon>Pseudomonadati</taxon>
        <taxon>Aquificota</taxon>
        <taxon>Aquificia</taxon>
        <taxon>Aquificales</taxon>
        <taxon>Aquificaceae</taxon>
        <taxon>Thermocrinis</taxon>
    </lineage>
</organism>
<sequence length="133" mass="14899">MRVLCIDWGTKSLGLALGDTNLKLATPLKPIPNRGKVLERIAELVKEYDVRLVVVGLPLTPSGREGQRASQVRSFVEELSALLPEHVGVELWDERYTTYEAVQLLEGKSRKKVKELKDSVSALIILQEYLDSL</sequence>
<dbReference type="HAMAP" id="MF_00651">
    <property type="entry name" value="Nuclease_YqgF"/>
    <property type="match status" value="1"/>
</dbReference>